<evidence type="ECO:0000313" key="3">
    <source>
        <dbReference type="EMBL" id="QBK31639.1"/>
    </source>
</evidence>
<proteinExistence type="predicted"/>
<dbReference type="InterPro" id="IPR050659">
    <property type="entry name" value="Peptidase_M24B"/>
</dbReference>
<feature type="domain" description="Creatinase N-terminal" evidence="2">
    <location>
        <begin position="23"/>
        <end position="167"/>
    </location>
</feature>
<dbReference type="InterPro" id="IPR000994">
    <property type="entry name" value="Pept_M24"/>
</dbReference>
<name>A0A4P6V4C8_9HYPH</name>
<dbReference type="PANTHER" id="PTHR46112">
    <property type="entry name" value="AMINOPEPTIDASE"/>
    <property type="match status" value="1"/>
</dbReference>
<keyword evidence="3" id="KW-0378">Hydrolase</keyword>
<sequence>MLQEINAAPAPNLPFSRAEYAARIAKTRRAMEAAGVDAIIVSDPSNMAWLTGYDGWSFYVHQAVVLGMDGDPVWFGRGQDANGARRTVFMGEGDIIGYADHYVQSAERHPMQVLAAEIEKRWGGSGRIGVEMDNYWFSAAAFATLQRELPDARFADTTGLVNWQRAVKSEAELGFMRNAARLVERMHQVIFDKAEPGYRKCDLVADIYAAGLRYDEAFGFGGDYPALVPLLPSGVDASAPHLTWNDDPLQAGEGTFFEIAGVYRRYHCPLSRTVFLGKPTQTFLDAEKAVLEGMEAGLEMARAGNRCEDIANAFFAVLSRYGIVKDNRTGYSIGLSYPPDWGERTMSLRAGDRTELEPNMTFHFMTGLWMEDWGFEITESIVIGETGPELLANVPRKLFVKD</sequence>
<evidence type="ECO:0000259" key="1">
    <source>
        <dbReference type="Pfam" id="PF00557"/>
    </source>
</evidence>
<dbReference type="InterPro" id="IPR000587">
    <property type="entry name" value="Creatinase_N"/>
</dbReference>
<dbReference type="Pfam" id="PF00557">
    <property type="entry name" value="Peptidase_M24"/>
    <property type="match status" value="1"/>
</dbReference>
<dbReference type="PANTHER" id="PTHR46112:SF2">
    <property type="entry name" value="XAA-PRO AMINOPEPTIDASE P-RELATED"/>
    <property type="match status" value="1"/>
</dbReference>
<protein>
    <submittedName>
        <fullName evidence="3">Ectoine hydrolase DoeA</fullName>
        <ecNumber evidence="3">3.5.4.44</ecNumber>
    </submittedName>
</protein>
<dbReference type="KEGG" id="rpod:E0E05_14125"/>
<dbReference type="GO" id="GO:0016787">
    <property type="term" value="F:hydrolase activity"/>
    <property type="evidence" value="ECO:0007669"/>
    <property type="project" value="UniProtKB-KW"/>
</dbReference>
<evidence type="ECO:0000313" key="4">
    <source>
        <dbReference type="Proteomes" id="UP000293719"/>
    </source>
</evidence>
<dbReference type="NCBIfam" id="TIGR02993">
    <property type="entry name" value="ectoine_eutD"/>
    <property type="match status" value="1"/>
</dbReference>
<dbReference type="InterPro" id="IPR014335">
    <property type="entry name" value="Ectoine_EutD"/>
</dbReference>
<dbReference type="OrthoDB" id="9761809at2"/>
<dbReference type="EMBL" id="CP036532">
    <property type="protein sequence ID" value="QBK31639.1"/>
    <property type="molecule type" value="Genomic_DNA"/>
</dbReference>
<dbReference type="InterPro" id="IPR029149">
    <property type="entry name" value="Creatin/AminoP/Spt16_N"/>
</dbReference>
<dbReference type="GeneID" id="90768440"/>
<reference evidence="3 4" key="1">
    <citation type="journal article" date="2017" name="Int. J. Syst. Evol. Microbiol.">
        <title>Roseitalea porphyridii gen. nov., sp. nov., isolated from a red alga, and reclassification of Hoeflea suaedae Chung et al. 2013 as Pseudohoeflea suaedae gen. nov., comb. nov.</title>
        <authorList>
            <person name="Hyeon J.W."/>
            <person name="Jeong S.E."/>
            <person name="Baek K."/>
            <person name="Jeon C.O."/>
        </authorList>
    </citation>
    <scope>NUCLEOTIDE SEQUENCE [LARGE SCALE GENOMIC DNA]</scope>
    <source>
        <strain evidence="3 4">MA7-20</strain>
    </source>
</reference>
<dbReference type="RefSeq" id="WP_131617296.1">
    <property type="nucleotide sequence ID" value="NZ_CP036532.1"/>
</dbReference>
<keyword evidence="4" id="KW-1185">Reference proteome</keyword>
<dbReference type="CDD" id="cd01066">
    <property type="entry name" value="APP_MetAP"/>
    <property type="match status" value="1"/>
</dbReference>
<organism evidence="3 4">
    <name type="scientific">Roseitalea porphyridii</name>
    <dbReference type="NCBI Taxonomy" id="1852022"/>
    <lineage>
        <taxon>Bacteria</taxon>
        <taxon>Pseudomonadati</taxon>
        <taxon>Pseudomonadota</taxon>
        <taxon>Alphaproteobacteria</taxon>
        <taxon>Hyphomicrobiales</taxon>
        <taxon>Ahrensiaceae</taxon>
        <taxon>Roseitalea</taxon>
    </lineage>
</organism>
<accession>A0A4P6V4C8</accession>
<dbReference type="SUPFAM" id="SSF55920">
    <property type="entry name" value="Creatinase/aminopeptidase"/>
    <property type="match status" value="1"/>
</dbReference>
<dbReference type="Proteomes" id="UP000293719">
    <property type="component" value="Chromosome"/>
</dbReference>
<dbReference type="Pfam" id="PF01321">
    <property type="entry name" value="Creatinase_N"/>
    <property type="match status" value="1"/>
</dbReference>
<dbReference type="AlphaFoldDB" id="A0A4P6V4C8"/>
<feature type="domain" description="Peptidase M24" evidence="1">
    <location>
        <begin position="176"/>
        <end position="384"/>
    </location>
</feature>
<gene>
    <name evidence="3" type="primary">doeA</name>
    <name evidence="3" type="ORF">E0E05_14125</name>
</gene>
<dbReference type="InterPro" id="IPR036005">
    <property type="entry name" value="Creatinase/aminopeptidase-like"/>
</dbReference>
<dbReference type="SUPFAM" id="SSF53092">
    <property type="entry name" value="Creatinase/prolidase N-terminal domain"/>
    <property type="match status" value="1"/>
</dbReference>
<dbReference type="Gene3D" id="3.90.230.10">
    <property type="entry name" value="Creatinase/methionine aminopeptidase superfamily"/>
    <property type="match status" value="1"/>
</dbReference>
<evidence type="ECO:0000259" key="2">
    <source>
        <dbReference type="Pfam" id="PF01321"/>
    </source>
</evidence>
<dbReference type="EC" id="3.5.4.44" evidence="3"/>
<dbReference type="Gene3D" id="3.40.350.10">
    <property type="entry name" value="Creatinase/prolidase N-terminal domain"/>
    <property type="match status" value="1"/>
</dbReference>